<organism evidence="1 2">
    <name type="scientific">Boeremia exigua</name>
    <dbReference type="NCBI Taxonomy" id="749465"/>
    <lineage>
        <taxon>Eukaryota</taxon>
        <taxon>Fungi</taxon>
        <taxon>Dikarya</taxon>
        <taxon>Ascomycota</taxon>
        <taxon>Pezizomycotina</taxon>
        <taxon>Dothideomycetes</taxon>
        <taxon>Pleosporomycetidae</taxon>
        <taxon>Pleosporales</taxon>
        <taxon>Pleosporineae</taxon>
        <taxon>Didymellaceae</taxon>
        <taxon>Boeremia</taxon>
    </lineage>
</organism>
<keyword evidence="2" id="KW-1185">Reference proteome</keyword>
<evidence type="ECO:0000313" key="2">
    <source>
        <dbReference type="Proteomes" id="UP001153331"/>
    </source>
</evidence>
<accession>A0ACC2IC69</accession>
<evidence type="ECO:0000313" key="1">
    <source>
        <dbReference type="EMBL" id="KAJ8112763.1"/>
    </source>
</evidence>
<proteinExistence type="predicted"/>
<reference evidence="1" key="1">
    <citation type="submission" date="2022-11" db="EMBL/GenBank/DDBJ databases">
        <title>Genome Sequence of Boeremia exigua.</title>
        <authorList>
            <person name="Buettner E."/>
        </authorList>
    </citation>
    <scope>NUCLEOTIDE SEQUENCE</scope>
    <source>
        <strain evidence="1">CU02</strain>
    </source>
</reference>
<protein>
    <submittedName>
        <fullName evidence="1">Uncharacterized protein</fullName>
    </submittedName>
</protein>
<gene>
    <name evidence="1" type="ORF">OPT61_g4946</name>
</gene>
<dbReference type="EMBL" id="JAPHNI010000300">
    <property type="protein sequence ID" value="KAJ8112763.1"/>
    <property type="molecule type" value="Genomic_DNA"/>
</dbReference>
<sequence length="688" mass="76922">MPAEKGISGDQKYPCHDAWLITKVRCSGGAGGCEACVRLSFTCSLSESPSPVSPLAEGSPVSLRVRGGRACDGCRRHRARCVRSSEQACVRCQQQSRACVFSLSVRQYRVQEQRQRRADIPPPDEFPTPPSGVETGTTTTEALTTSTMESASTIDSVLNCDKAEVRKHINAFFEFINPVPGYNFLHRANILRLYSLGSLPSVLLLAICGAASRYLSTSDLATNQARSWIEAAESKVLKSLGEAKPYHAEALVILGFNRRCNHQSGKMFFFVSLAARMVYHLKLHQENHSLTFVEQESRRRLVWCIFTVDRFCAGGIKEYLALPTSSVHVQLPCADRYFETDNAVKTCFLMDKGEPASELSISALMLRLFDIRNRVLQYAKVHLESLTSPETSLTEFKGFEDEFQNVYGLLAPEEQFSTHAFELRAFSPERTTFIMFHVYFHHCQCELYRLLNPGYREALHESVISSTSPDFVVYAQTQCLEHAIAIGETITATYQLVSEGPYISDPAIFVMLYQASCAILYACHRDSPAFSISPATAQQYFDVFINALVCLLKYFPKFQIYVEDIRNMLRSITHPNAPLPRQKADVEVDFRARPIPESERSDSGESTVPPAAQQGTTFASPADPNLNQGISSHIFASPAVVDAQALQTRTEYQWPYLGTDHYDLDLISDPSHSLLWDWAEALGPSNLR</sequence>
<name>A0ACC2IC69_9PLEO</name>
<comment type="caution">
    <text evidence="1">The sequence shown here is derived from an EMBL/GenBank/DDBJ whole genome shotgun (WGS) entry which is preliminary data.</text>
</comment>
<dbReference type="Proteomes" id="UP001153331">
    <property type="component" value="Unassembled WGS sequence"/>
</dbReference>